<accession>A0A663ACP0</accession>
<keyword evidence="1" id="KW-1133">Transmembrane helix</keyword>
<dbReference type="InterPro" id="IPR057181">
    <property type="entry name" value="DUF7859"/>
</dbReference>
<comment type="caution">
    <text evidence="2">The sequence shown here is derived from an EMBL/GenBank/DDBJ whole genome shotgun (WGS) entry which is preliminary data.</text>
</comment>
<organism evidence="2 3">
    <name type="scientific">Halobacterium salinarum (strain ATCC 33171 / DSM 3754 / JCM 8978 / NBRC 102687 / NCIMB 764 / 91-R6)</name>
    <dbReference type="NCBI Taxonomy" id="2597657"/>
    <lineage>
        <taxon>Archaea</taxon>
        <taxon>Methanobacteriati</taxon>
        <taxon>Methanobacteriota</taxon>
        <taxon>Stenosarchaea group</taxon>
        <taxon>Halobacteria</taxon>
        <taxon>Halobacteriales</taxon>
        <taxon>Halobacteriaceae</taxon>
        <taxon>Halobacterium</taxon>
    </lineage>
</organism>
<keyword evidence="1" id="KW-0812">Transmembrane</keyword>
<protein>
    <submittedName>
        <fullName evidence="2">Uncharacterized protein</fullName>
    </submittedName>
</protein>
<feature type="transmembrane region" description="Helical" evidence="1">
    <location>
        <begin position="15"/>
        <end position="35"/>
    </location>
</feature>
<evidence type="ECO:0000256" key="1">
    <source>
        <dbReference type="SAM" id="Phobius"/>
    </source>
</evidence>
<name>A0A663ACP0_HALS9</name>
<proteinExistence type="predicted"/>
<reference evidence="2 3" key="1">
    <citation type="submission" date="2019-07" db="EMBL/GenBank/DDBJ databases">
        <title>Genomic Encyclopedia of Archaeal and Bacterial Type Strains, Phase II (KMG-II): from individual species to whole genera.</title>
        <authorList>
            <person name="Goeker M."/>
        </authorList>
    </citation>
    <scope>NUCLEOTIDE SEQUENCE [LARGE SCALE GENOMIC DNA]</scope>
    <source>
        <strain evidence="2 3">DSM 3754</strain>
    </source>
</reference>
<dbReference type="Proteomes" id="UP000323075">
    <property type="component" value="Unassembled WGS sequence"/>
</dbReference>
<dbReference type="EMBL" id="VRYN01000001">
    <property type="protein sequence ID" value="TYO82277.1"/>
    <property type="molecule type" value="Genomic_DNA"/>
</dbReference>
<dbReference type="Pfam" id="PF25258">
    <property type="entry name" value="DUF7859"/>
    <property type="match status" value="1"/>
</dbReference>
<gene>
    <name evidence="2" type="ORF">APQ99_00796</name>
</gene>
<evidence type="ECO:0000313" key="3">
    <source>
        <dbReference type="Proteomes" id="UP000323075"/>
    </source>
</evidence>
<keyword evidence="1" id="KW-0472">Membrane</keyword>
<sequence length="52" mass="5949">MPHAMHHSLMASLGPVFYVFAAALLLFVFFTFLFIRRTVASFRDGVENSNRD</sequence>
<evidence type="ECO:0000313" key="2">
    <source>
        <dbReference type="EMBL" id="TYO82277.1"/>
    </source>
</evidence>
<dbReference type="AlphaFoldDB" id="A0A663ACP0"/>